<dbReference type="GO" id="GO:0030246">
    <property type="term" value="F:carbohydrate binding"/>
    <property type="evidence" value="ECO:0007669"/>
    <property type="project" value="UniProtKB-KW"/>
</dbReference>
<dbReference type="AlphaFoldDB" id="A0A392QJS6"/>
<organism evidence="2 3">
    <name type="scientific">Trifolium medium</name>
    <dbReference type="NCBI Taxonomy" id="97028"/>
    <lineage>
        <taxon>Eukaryota</taxon>
        <taxon>Viridiplantae</taxon>
        <taxon>Streptophyta</taxon>
        <taxon>Embryophyta</taxon>
        <taxon>Tracheophyta</taxon>
        <taxon>Spermatophyta</taxon>
        <taxon>Magnoliopsida</taxon>
        <taxon>eudicotyledons</taxon>
        <taxon>Gunneridae</taxon>
        <taxon>Pentapetalae</taxon>
        <taxon>rosids</taxon>
        <taxon>fabids</taxon>
        <taxon>Fabales</taxon>
        <taxon>Fabaceae</taxon>
        <taxon>Papilionoideae</taxon>
        <taxon>50 kb inversion clade</taxon>
        <taxon>NPAAA clade</taxon>
        <taxon>Hologalegina</taxon>
        <taxon>IRL clade</taxon>
        <taxon>Trifolieae</taxon>
        <taxon>Trifolium</taxon>
    </lineage>
</organism>
<evidence type="ECO:0000313" key="3">
    <source>
        <dbReference type="Proteomes" id="UP000265520"/>
    </source>
</evidence>
<reference evidence="2 3" key="1">
    <citation type="journal article" date="2018" name="Front. Plant Sci.">
        <title>Red Clover (Trifolium pratense) and Zigzag Clover (T. medium) - A Picture of Genomic Similarities and Differences.</title>
        <authorList>
            <person name="Dluhosova J."/>
            <person name="Istvanek J."/>
            <person name="Nedelnik J."/>
            <person name="Repkova J."/>
        </authorList>
    </citation>
    <scope>NUCLEOTIDE SEQUENCE [LARGE SCALE GENOMIC DNA]</scope>
    <source>
        <strain evidence="3">cv. 10/8</strain>
        <tissue evidence="2">Leaf</tissue>
    </source>
</reference>
<dbReference type="EMBL" id="LXQA010142625">
    <property type="protein sequence ID" value="MCI24631.1"/>
    <property type="molecule type" value="Genomic_DNA"/>
</dbReference>
<dbReference type="InterPro" id="IPR017853">
    <property type="entry name" value="GH"/>
</dbReference>
<feature type="domain" description="GH18" evidence="1">
    <location>
        <begin position="1"/>
        <end position="74"/>
    </location>
</feature>
<keyword evidence="3" id="KW-1185">Reference proteome</keyword>
<name>A0A392QJS6_9FABA</name>
<evidence type="ECO:0000259" key="1">
    <source>
        <dbReference type="PROSITE" id="PS51910"/>
    </source>
</evidence>
<feature type="non-terminal residue" evidence="2">
    <location>
        <position position="1"/>
    </location>
</feature>
<accession>A0A392QJS6</accession>
<keyword evidence="2" id="KW-0418">Kinase</keyword>
<sequence>WTLAKRGEGGVGKLASGPAVTVDAASTNWINFDDVEAIKEKVSYAKKNGLLGYNVFQVGNDDNWVLSKAVELIY</sequence>
<dbReference type="SUPFAM" id="SSF51445">
    <property type="entry name" value="(Trans)glycosidases"/>
    <property type="match status" value="1"/>
</dbReference>
<dbReference type="Gene3D" id="3.20.20.80">
    <property type="entry name" value="Glycosidases"/>
    <property type="match status" value="1"/>
</dbReference>
<dbReference type="Proteomes" id="UP000265520">
    <property type="component" value="Unassembled WGS sequence"/>
</dbReference>
<dbReference type="InterPro" id="IPR001223">
    <property type="entry name" value="Glyco_hydro18_cat"/>
</dbReference>
<protein>
    <submittedName>
        <fullName evidence="2">G-type lectin S-receptor-like serine/threonine-protein kinase CES101-like</fullName>
    </submittedName>
</protein>
<dbReference type="GO" id="GO:0005975">
    <property type="term" value="P:carbohydrate metabolic process"/>
    <property type="evidence" value="ECO:0007669"/>
    <property type="project" value="InterPro"/>
</dbReference>
<comment type="caution">
    <text evidence="2">The sequence shown here is derived from an EMBL/GenBank/DDBJ whole genome shotgun (WGS) entry which is preliminary data.</text>
</comment>
<evidence type="ECO:0000313" key="2">
    <source>
        <dbReference type="EMBL" id="MCI24631.1"/>
    </source>
</evidence>
<dbReference type="GO" id="GO:0016301">
    <property type="term" value="F:kinase activity"/>
    <property type="evidence" value="ECO:0007669"/>
    <property type="project" value="UniProtKB-KW"/>
</dbReference>
<keyword evidence="2" id="KW-0808">Transferase</keyword>
<keyword evidence="2" id="KW-0430">Lectin</keyword>
<dbReference type="PROSITE" id="PS51910">
    <property type="entry name" value="GH18_2"/>
    <property type="match status" value="1"/>
</dbReference>
<keyword evidence="2" id="KW-0675">Receptor</keyword>
<proteinExistence type="predicted"/>